<feature type="region of interest" description="Disordered" evidence="1">
    <location>
        <begin position="111"/>
        <end position="130"/>
    </location>
</feature>
<evidence type="ECO:0000313" key="2">
    <source>
        <dbReference type="EMBL" id="GJT39713.1"/>
    </source>
</evidence>
<dbReference type="PANTHER" id="PTHR33064">
    <property type="entry name" value="POL PROTEIN"/>
    <property type="match status" value="1"/>
</dbReference>
<protein>
    <recommendedName>
        <fullName evidence="4">Reverse transcriptase domain-containing protein</fullName>
    </recommendedName>
</protein>
<sequence>MPQDVHSTSDRRLIELKNQVQHLMEAHLAPNQPIQVNKITSSCEIFSGPHDTQYCMENPEQDFVDYASSRTDETRDAKITRFEADFKQHQSEITNKLDTLLKAFNDRMTGALPSDTVKNPKLNPNSTSSARSYLTGDPQCSFYSFKSVNAIQTCFRSTANIQENQLQVNTLMVNEIETPKPKEPDESLKDEFADLHLNLPVLEVLAHVLIYDALLDKYIVGLELGKNGLGDSKPFDTLADLGSCVNLIPLNLFKKLNIGLLEEAKDVLGLADGTNGHGKRTYFPLISKKRIFATASAVIDCKKAKIGVGEGLIRSIFGVKELDFGDETVPYWTTIGKCKLYKSRTSEDGIGARPPYYAKKDFLNNYAPREWDIVKDAEVNPFKDVLVFRKMVEFLGAIPINLKGNMWESKSLVENNIDWNKLPKEGDDKMLKRCEDTKLALNWEKSHFMVKEGIVLGHKISRKGIEVDKAKVDVISKLPHPTTVKGIRSFLGHAGFYRRFIKDFSKISRPMTHLLEKNTPFIFSEDCILAFQTLKKKLTEAPILIAPNWDAFTF</sequence>
<dbReference type="InterPro" id="IPR043502">
    <property type="entry name" value="DNA/RNA_pol_sf"/>
</dbReference>
<dbReference type="InterPro" id="IPR051320">
    <property type="entry name" value="Viral_Replic_Matur_Polypro"/>
</dbReference>
<reference evidence="2" key="1">
    <citation type="journal article" date="2022" name="Int. J. Mol. Sci.">
        <title>Draft Genome of Tanacetum Coccineum: Genomic Comparison of Closely Related Tanacetum-Family Plants.</title>
        <authorList>
            <person name="Yamashiro T."/>
            <person name="Shiraishi A."/>
            <person name="Nakayama K."/>
            <person name="Satake H."/>
        </authorList>
    </citation>
    <scope>NUCLEOTIDE SEQUENCE</scope>
</reference>
<organism evidence="2 3">
    <name type="scientific">Tanacetum coccineum</name>
    <dbReference type="NCBI Taxonomy" id="301880"/>
    <lineage>
        <taxon>Eukaryota</taxon>
        <taxon>Viridiplantae</taxon>
        <taxon>Streptophyta</taxon>
        <taxon>Embryophyta</taxon>
        <taxon>Tracheophyta</taxon>
        <taxon>Spermatophyta</taxon>
        <taxon>Magnoliopsida</taxon>
        <taxon>eudicotyledons</taxon>
        <taxon>Gunneridae</taxon>
        <taxon>Pentapetalae</taxon>
        <taxon>asterids</taxon>
        <taxon>campanulids</taxon>
        <taxon>Asterales</taxon>
        <taxon>Asteraceae</taxon>
        <taxon>Asteroideae</taxon>
        <taxon>Anthemideae</taxon>
        <taxon>Anthemidinae</taxon>
        <taxon>Tanacetum</taxon>
    </lineage>
</organism>
<evidence type="ECO:0008006" key="4">
    <source>
        <dbReference type="Google" id="ProtNLM"/>
    </source>
</evidence>
<dbReference type="EMBL" id="BQNB010015409">
    <property type="protein sequence ID" value="GJT39713.1"/>
    <property type="molecule type" value="Genomic_DNA"/>
</dbReference>
<evidence type="ECO:0000313" key="3">
    <source>
        <dbReference type="Proteomes" id="UP001151760"/>
    </source>
</evidence>
<dbReference type="PANTHER" id="PTHR33064:SF39">
    <property type="match status" value="1"/>
</dbReference>
<comment type="caution">
    <text evidence="2">The sequence shown here is derived from an EMBL/GenBank/DDBJ whole genome shotgun (WGS) entry which is preliminary data.</text>
</comment>
<name>A0ABQ5DLD0_9ASTR</name>
<accession>A0ABQ5DLD0</accession>
<evidence type="ECO:0000256" key="1">
    <source>
        <dbReference type="SAM" id="MobiDB-lite"/>
    </source>
</evidence>
<dbReference type="InterPro" id="IPR043128">
    <property type="entry name" value="Rev_trsase/Diguanyl_cyclase"/>
</dbReference>
<dbReference type="Gene3D" id="3.30.70.270">
    <property type="match status" value="2"/>
</dbReference>
<dbReference type="SUPFAM" id="SSF56672">
    <property type="entry name" value="DNA/RNA polymerases"/>
    <property type="match status" value="1"/>
</dbReference>
<proteinExistence type="predicted"/>
<dbReference type="Proteomes" id="UP001151760">
    <property type="component" value="Unassembled WGS sequence"/>
</dbReference>
<gene>
    <name evidence="2" type="ORF">Tco_0939578</name>
</gene>
<keyword evidence="3" id="KW-1185">Reference proteome</keyword>
<reference evidence="2" key="2">
    <citation type="submission" date="2022-01" db="EMBL/GenBank/DDBJ databases">
        <authorList>
            <person name="Yamashiro T."/>
            <person name="Shiraishi A."/>
            <person name="Satake H."/>
            <person name="Nakayama K."/>
        </authorList>
    </citation>
    <scope>NUCLEOTIDE SEQUENCE</scope>
</reference>